<comment type="caution">
    <text evidence="1">The sequence shown here is derived from an EMBL/GenBank/DDBJ whole genome shotgun (WGS) entry which is preliminary data.</text>
</comment>
<sequence length="1462" mass="162788">MARWLTFELILLLSIFATTVVQSAPPQVPLQVEVTKPRKLRGRFLQITDLHPDPYYTNHASQSSACHRRKPKKEKQRSNLYGTPFSECDSPLILTNFTLDFLDKHWASELDFVIWTGDNARHDNDRKLPRTPSEIYELNRAVASKMEKIFGSKGIPVIPSLGNNDVWPHNIMEAGPNSITSEFSSIWKSFIPFPMYQVFQRGGYFHVEVVPNALAVISLNTMYFYDSNKGHVPPSPGNYFPECYVRYTELALRFQDTIVGHVYGHMNADHFTFVEAVDLQLVAPSQVSGKAELYKDLIEEFSALPKKAKEVNYDNYSVINVSPPVVPNPYVPTFRVFSYNVSEHGEIQGKRKHRHNRGKHGDKGSECKKEPYKNSWKCHLNEPWHSDPDSPSRRNQRWTPLGYAQYYLPNLENANKSHKPKFKLEYLTFPLSKLHPDGDTVKQKFDYPVPVHHLPRSLQANNVSTSRYAPYELEDLTIGSWVELARRLGSAFVACAALGSGNHPLSFPPTLKLDSRNRAAFAHLGLIVPVFLRSLLPPKGFPLLLTPLPRWSPYLYFFSFSLKHTTILAFSSSYPSSSLFQTRMAAVNMQVMSSNIPLDFLPVHTSHSRSNSVSSSSTHSSNSRPQSSQGGLTRMQALPTEDLYRSSYHLGAPHHNSAIHSDHVRHNFPTSFSSADIDFSDQSPPNHNISNPALKGLQRHSHQRARVAASPYPRDTDSVHSSSSETEDISMYLGANPGSDYHNNMYIGAHTMAPSQEAMNAAGAFGRMSINSDAALEKLAANVRAATTTSASDRAKQIFVQAWLTANYAPYPDGNVPRQGLYFSYRRICDQYSIPHINTATLGKAIRLCFPTIKTRRLGVRGNSKYHYCGIRPATAAEAEWLQDYIQKSNNNAGQASINAARSAQDQGETANKSEDDEDEDSEGASSSMPSKRNSLIINGDVKPVFPNDLSDKTPTAGTILSQQATQRPPSSYPPQASIRRLPTQDGGLSAQGPSAPSHPVTYLSSSQHLSVRQLPTFPSIDEAIGSNSTSHHSMAAREVWNWFQDHLDALLDSIRTYRCDQFEMHIRTFWSSLEGSHREVVHAPAIAGLMAKADAIVYDEILEFLRSQMLSSISSASMQSLRQLANKMEKILLAALQNYGNTFVEPKIELGARFGHLVLRYLDIYQVIQALTTVLTTQKQLTEMRRSWTKIDFESVRNQSALVCNCRHEDLVQLLEVEFVSLLDLLSKSPEPVKEVMLWADKCCDRLMGGNRGSPEERGTMSSRSVLIRWGYVTSQIMRDLTIRSDPAFGAFQIFKLFLDDWIAVSVLRSVALSTNVVAASVEPVMQQQYFSMSPMAGQESFGSMDVRPSIMTPTTSSMLAALQSDSFPGSLDATGSGFDSGYGSLSSYMDPVAPQDDSIPSVHQQGLSFPDFSGGQTSFDVTTFTPQDLGIGTTHSTPASEPAQLEPEPGKTDQHPQTAA</sequence>
<reference evidence="1 2" key="1">
    <citation type="journal article" date="2021" name="Appl. Environ. Microbiol.">
        <title>Genetic linkage and physical mapping for an oyster mushroom Pleurotus cornucopiae and QTL analysis for the trait cap color.</title>
        <authorList>
            <person name="Zhang Y."/>
            <person name="Gao W."/>
            <person name="Sonnenberg A."/>
            <person name="Chen Q."/>
            <person name="Zhang J."/>
            <person name="Huang C."/>
        </authorList>
    </citation>
    <scope>NUCLEOTIDE SEQUENCE [LARGE SCALE GENOMIC DNA]</scope>
    <source>
        <strain evidence="1">CCMSSC00406</strain>
    </source>
</reference>
<proteinExistence type="predicted"/>
<dbReference type="EMBL" id="WQMT02000009">
    <property type="protein sequence ID" value="KAG9219378.1"/>
    <property type="molecule type" value="Genomic_DNA"/>
</dbReference>
<dbReference type="Proteomes" id="UP000824881">
    <property type="component" value="Unassembled WGS sequence"/>
</dbReference>
<gene>
    <name evidence="1" type="ORF">CCMSSC00406_0001788</name>
</gene>
<name>A0ACB7IP52_PLECO</name>
<organism evidence="1 2">
    <name type="scientific">Pleurotus cornucopiae</name>
    <name type="common">Cornucopia mushroom</name>
    <dbReference type="NCBI Taxonomy" id="5321"/>
    <lineage>
        <taxon>Eukaryota</taxon>
        <taxon>Fungi</taxon>
        <taxon>Dikarya</taxon>
        <taxon>Basidiomycota</taxon>
        <taxon>Agaricomycotina</taxon>
        <taxon>Agaricomycetes</taxon>
        <taxon>Agaricomycetidae</taxon>
        <taxon>Agaricales</taxon>
        <taxon>Pleurotineae</taxon>
        <taxon>Pleurotaceae</taxon>
        <taxon>Pleurotus</taxon>
    </lineage>
</organism>
<keyword evidence="2" id="KW-1185">Reference proteome</keyword>
<accession>A0ACB7IP52</accession>
<protein>
    <submittedName>
        <fullName evidence="1">Uncharacterized protein</fullName>
    </submittedName>
</protein>
<evidence type="ECO:0000313" key="2">
    <source>
        <dbReference type="Proteomes" id="UP000824881"/>
    </source>
</evidence>
<evidence type="ECO:0000313" key="1">
    <source>
        <dbReference type="EMBL" id="KAG9219378.1"/>
    </source>
</evidence>